<evidence type="ECO:0000313" key="2">
    <source>
        <dbReference type="Proteomes" id="UP001165740"/>
    </source>
</evidence>
<keyword evidence="1" id="KW-0732">Signal</keyword>
<evidence type="ECO:0000313" key="3">
    <source>
        <dbReference type="RefSeq" id="XP_055898478.1"/>
    </source>
</evidence>
<reference evidence="3" key="1">
    <citation type="submission" date="2025-08" db="UniProtKB">
        <authorList>
            <consortium name="RefSeq"/>
        </authorList>
    </citation>
    <scope>IDENTIFICATION</scope>
</reference>
<sequence length="208" mass="23762">MTLYLLTLLLLLIHGLATGIDVTDNEQTSNELKEAPTTALQEIDTVYNVNDDVTLARNKKALMATLKFVVESFCKLLKIFGGRSIRDDLDVDLTEKKEIQTDKRALTLATLVTVGKVICTANTAVNILNNVRNFCRVINAGKRDIQSPESVIDEEEHQPEKRNFNWLLNSAREICKWLDRIGRDTENVEDLYSGTEYQVDRRDFKEIW</sequence>
<dbReference type="Proteomes" id="UP001165740">
    <property type="component" value="Chromosome 9"/>
</dbReference>
<name>A0A9W3BGB7_BIOGL</name>
<dbReference type="AlphaFoldDB" id="A0A9W3BGB7"/>
<keyword evidence="2" id="KW-1185">Reference proteome</keyword>
<evidence type="ECO:0000256" key="1">
    <source>
        <dbReference type="SAM" id="SignalP"/>
    </source>
</evidence>
<dbReference type="GeneID" id="129928352"/>
<organism evidence="2 3">
    <name type="scientific">Biomphalaria glabrata</name>
    <name type="common">Bloodfluke planorb</name>
    <name type="synonym">Freshwater snail</name>
    <dbReference type="NCBI Taxonomy" id="6526"/>
    <lineage>
        <taxon>Eukaryota</taxon>
        <taxon>Metazoa</taxon>
        <taxon>Spiralia</taxon>
        <taxon>Lophotrochozoa</taxon>
        <taxon>Mollusca</taxon>
        <taxon>Gastropoda</taxon>
        <taxon>Heterobranchia</taxon>
        <taxon>Euthyneura</taxon>
        <taxon>Panpulmonata</taxon>
        <taxon>Hygrophila</taxon>
        <taxon>Lymnaeoidea</taxon>
        <taxon>Planorbidae</taxon>
        <taxon>Biomphalaria</taxon>
    </lineage>
</organism>
<gene>
    <name evidence="3" type="primary">LOC129928352</name>
</gene>
<feature type="signal peptide" evidence="1">
    <location>
        <begin position="1"/>
        <end position="17"/>
    </location>
</feature>
<protein>
    <submittedName>
        <fullName evidence="3">Uncharacterized protein LOC129928352</fullName>
    </submittedName>
</protein>
<proteinExistence type="predicted"/>
<accession>A0A9W3BGB7</accession>
<dbReference type="RefSeq" id="XP_055898478.1">
    <property type="nucleotide sequence ID" value="XM_056042503.1"/>
</dbReference>
<feature type="chain" id="PRO_5040866598" evidence="1">
    <location>
        <begin position="18"/>
        <end position="208"/>
    </location>
</feature>
<dbReference type="OrthoDB" id="10294541at2759"/>